<dbReference type="Proteomes" id="UP000017984">
    <property type="component" value="Chromosome"/>
</dbReference>
<dbReference type="STRING" id="1352936.M878_30785"/>
<reference evidence="3 4" key="1">
    <citation type="journal article" date="2014" name="Genome Announc.">
        <title>Draft Genome Sequence of Streptomyces roseochromogenes subsp. oscitans DS 12.976, Producer of the Aminocoumarin Antibiotic Clorobiocin.</title>
        <authorList>
            <person name="Ruckert C."/>
            <person name="Kalinowski J."/>
            <person name="Heide L."/>
            <person name="Apel A.K."/>
        </authorList>
    </citation>
    <scope>NUCLEOTIDE SEQUENCE [LARGE SCALE GENOMIC DNA]</scope>
    <source>
        <strain evidence="3 4">DS 12.976</strain>
    </source>
</reference>
<dbReference type="EMBL" id="AWQX01000267">
    <property type="protein sequence ID" value="EST24401.1"/>
    <property type="molecule type" value="Genomic_DNA"/>
</dbReference>
<feature type="transmembrane region" description="Helical" evidence="2">
    <location>
        <begin position="43"/>
        <end position="64"/>
    </location>
</feature>
<evidence type="ECO:0000313" key="4">
    <source>
        <dbReference type="Proteomes" id="UP000017984"/>
    </source>
</evidence>
<dbReference type="RefSeq" id="WP_023550861.1">
    <property type="nucleotide sequence ID" value="NZ_CM002285.1"/>
</dbReference>
<feature type="transmembrane region" description="Helical" evidence="2">
    <location>
        <begin position="12"/>
        <end position="31"/>
    </location>
</feature>
<accession>V6JZ40</accession>
<evidence type="ECO:0000313" key="3">
    <source>
        <dbReference type="EMBL" id="EST24401.1"/>
    </source>
</evidence>
<dbReference type="AlphaFoldDB" id="V6JZ40"/>
<dbReference type="HOGENOM" id="CLU_2453425_0_0_11"/>
<comment type="caution">
    <text evidence="3">The sequence shown here is derived from an EMBL/GenBank/DDBJ whole genome shotgun (WGS) entry which is preliminary data.</text>
</comment>
<dbReference type="OrthoDB" id="4327488at2"/>
<keyword evidence="4" id="KW-1185">Reference proteome</keyword>
<keyword evidence="2" id="KW-1133">Transmembrane helix</keyword>
<evidence type="ECO:0000256" key="1">
    <source>
        <dbReference type="SAM" id="MobiDB-lite"/>
    </source>
</evidence>
<feature type="compositionally biased region" description="Low complexity" evidence="1">
    <location>
        <begin position="80"/>
        <end position="89"/>
    </location>
</feature>
<dbReference type="PATRIC" id="fig|1352936.5.peg.6410"/>
<name>V6JZ40_STRRC</name>
<proteinExistence type="predicted"/>
<keyword evidence="2" id="KW-0812">Transmembrane</keyword>
<evidence type="ECO:0000256" key="2">
    <source>
        <dbReference type="SAM" id="Phobius"/>
    </source>
</evidence>
<sequence length="89" mass="9030">MMNAPVEKKVQASTVVGLVVGVLVTLANSLAGHSELMGSVPAWLQSLITLDVPPLATFLAGWLAPHTSRAAPAPEPPAVAPVDAPKVTG</sequence>
<evidence type="ECO:0008006" key="5">
    <source>
        <dbReference type="Google" id="ProtNLM"/>
    </source>
</evidence>
<feature type="region of interest" description="Disordered" evidence="1">
    <location>
        <begin position="69"/>
        <end position="89"/>
    </location>
</feature>
<protein>
    <recommendedName>
        <fullName evidence="5">Holin</fullName>
    </recommendedName>
</protein>
<keyword evidence="2" id="KW-0472">Membrane</keyword>
<gene>
    <name evidence="3" type="ORF">M878_30785</name>
</gene>
<organism evidence="3 4">
    <name type="scientific">Streptomyces roseochromogenus subsp. oscitans DS 12.976</name>
    <dbReference type="NCBI Taxonomy" id="1352936"/>
    <lineage>
        <taxon>Bacteria</taxon>
        <taxon>Bacillati</taxon>
        <taxon>Actinomycetota</taxon>
        <taxon>Actinomycetes</taxon>
        <taxon>Kitasatosporales</taxon>
        <taxon>Streptomycetaceae</taxon>
        <taxon>Streptomyces</taxon>
    </lineage>
</organism>